<name>A0A915IXF0_ROMCU</name>
<dbReference type="AlphaFoldDB" id="A0A915IXF0"/>
<feature type="compositionally biased region" description="Low complexity" evidence="1">
    <location>
        <begin position="93"/>
        <end position="105"/>
    </location>
</feature>
<protein>
    <submittedName>
        <fullName evidence="3">RAMA domain-containing protein</fullName>
    </submittedName>
</protein>
<feature type="region of interest" description="Disordered" evidence="1">
    <location>
        <begin position="131"/>
        <end position="166"/>
    </location>
</feature>
<feature type="region of interest" description="Disordered" evidence="1">
    <location>
        <begin position="91"/>
        <end position="113"/>
    </location>
</feature>
<evidence type="ECO:0000313" key="2">
    <source>
        <dbReference type="Proteomes" id="UP000887565"/>
    </source>
</evidence>
<feature type="compositionally biased region" description="Basic residues" evidence="1">
    <location>
        <begin position="157"/>
        <end position="166"/>
    </location>
</feature>
<evidence type="ECO:0000313" key="3">
    <source>
        <dbReference type="WBParaSite" id="nRc.2.0.1.t18090-RA"/>
    </source>
</evidence>
<dbReference type="WBParaSite" id="nRc.2.0.1.t18090-RA">
    <property type="protein sequence ID" value="nRc.2.0.1.t18090-RA"/>
    <property type="gene ID" value="nRc.2.0.1.g18090"/>
</dbReference>
<evidence type="ECO:0000256" key="1">
    <source>
        <dbReference type="SAM" id="MobiDB-lite"/>
    </source>
</evidence>
<sequence length="277" mass="30765">MPLMKIETDLFEIDRILNYSSSSITCNAGMQNSSANTNLGQLSQSSAVSSFNYTDTSLTASGQLFSQACCSPKIDRKPLFSLVTQTAKKHPATTYKTSTQMTMTSPPRTLSQSTGHEVSKILDKAFHNAPVSRKDLASSSPQHQSQRYEDKSVIVQKGKRKRGRKLGNKLSLKKEDIAMLEAPSNKSSSICQVDAVVRNLLSKNQIMPGVNILRYRDPDGILHRASLLPYGKVQANIDGGPIFPRLELWVKHISGKENRTLRSTLNNELKRKFSCYN</sequence>
<dbReference type="Proteomes" id="UP000887565">
    <property type="component" value="Unplaced"/>
</dbReference>
<proteinExistence type="predicted"/>
<accession>A0A915IXF0</accession>
<reference evidence="3" key="1">
    <citation type="submission" date="2022-11" db="UniProtKB">
        <authorList>
            <consortium name="WormBaseParasite"/>
        </authorList>
    </citation>
    <scope>IDENTIFICATION</scope>
</reference>
<organism evidence="2 3">
    <name type="scientific">Romanomermis culicivorax</name>
    <name type="common">Nematode worm</name>
    <dbReference type="NCBI Taxonomy" id="13658"/>
    <lineage>
        <taxon>Eukaryota</taxon>
        <taxon>Metazoa</taxon>
        <taxon>Ecdysozoa</taxon>
        <taxon>Nematoda</taxon>
        <taxon>Enoplea</taxon>
        <taxon>Dorylaimia</taxon>
        <taxon>Mermithida</taxon>
        <taxon>Mermithoidea</taxon>
        <taxon>Mermithidae</taxon>
        <taxon>Romanomermis</taxon>
    </lineage>
</organism>
<keyword evidence="2" id="KW-1185">Reference proteome</keyword>